<dbReference type="PROSITE" id="PS51705">
    <property type="entry name" value="G_HFLX"/>
    <property type="match status" value="1"/>
</dbReference>
<dbReference type="CDD" id="cd01878">
    <property type="entry name" value="HflX"/>
    <property type="match status" value="1"/>
</dbReference>
<feature type="binding site" evidence="7">
    <location>
        <begin position="292"/>
        <end position="299"/>
    </location>
    <ligand>
        <name>GTP</name>
        <dbReference type="ChEBI" id="CHEBI:37565"/>
    </ligand>
</feature>
<evidence type="ECO:0000256" key="7">
    <source>
        <dbReference type="PIRSR" id="PIRSR006809-1"/>
    </source>
</evidence>
<dbReference type="PANTHER" id="PTHR10229:SF0">
    <property type="entry name" value="GTP-BINDING PROTEIN 6-RELATED"/>
    <property type="match status" value="1"/>
</dbReference>
<feature type="region of interest" description="Disordered" evidence="9">
    <location>
        <begin position="227"/>
        <end position="248"/>
    </location>
</feature>
<dbReference type="AlphaFoldDB" id="A0A4P6EF02"/>
<keyword evidence="1 6" id="KW-0963">Cytoplasm</keyword>
<comment type="subcellular location">
    <subcellularLocation>
        <location evidence="6">Cytoplasm</location>
    </subcellularLocation>
    <text evidence="6">May associate with membranes.</text>
</comment>
<dbReference type="Pfam" id="PF13167">
    <property type="entry name" value="GTP-bdg_N"/>
    <property type="match status" value="1"/>
</dbReference>
<feature type="binding site" evidence="7">
    <location>
        <begin position="339"/>
        <end position="342"/>
    </location>
    <ligand>
        <name>GTP</name>
        <dbReference type="ChEBI" id="CHEBI:37565"/>
    </ligand>
</feature>
<dbReference type="Pfam" id="PF01926">
    <property type="entry name" value="MMR_HSR1"/>
    <property type="match status" value="1"/>
</dbReference>
<dbReference type="GO" id="GO:0046872">
    <property type="term" value="F:metal ion binding"/>
    <property type="evidence" value="ECO:0007669"/>
    <property type="project" value="UniProtKB-KW"/>
</dbReference>
<dbReference type="InterPro" id="IPR042108">
    <property type="entry name" value="GTPase_HflX_N_sf"/>
</dbReference>
<accession>A0A4P6EF02</accession>
<feature type="binding site" evidence="7">
    <location>
        <begin position="317"/>
        <end position="321"/>
    </location>
    <ligand>
        <name>GTP</name>
        <dbReference type="ChEBI" id="CHEBI:37565"/>
    </ligand>
</feature>
<dbReference type="GO" id="GO:0003924">
    <property type="term" value="F:GTPase activity"/>
    <property type="evidence" value="ECO:0007669"/>
    <property type="project" value="UniProtKB-UniRule"/>
</dbReference>
<dbReference type="Pfam" id="PF16360">
    <property type="entry name" value="GTP-bdg_M"/>
    <property type="match status" value="1"/>
</dbReference>
<dbReference type="InterPro" id="IPR027417">
    <property type="entry name" value="P-loop_NTPase"/>
</dbReference>
<dbReference type="OrthoDB" id="9812272at2"/>
<comment type="subunit">
    <text evidence="6">Monomer. Associates with the 50S ribosomal subunit.</text>
</comment>
<dbReference type="InterPro" id="IPR032305">
    <property type="entry name" value="GTP-bd_M"/>
</dbReference>
<dbReference type="Proteomes" id="UP000293995">
    <property type="component" value="Chromosome"/>
</dbReference>
<evidence type="ECO:0000256" key="6">
    <source>
        <dbReference type="HAMAP-Rule" id="MF_00900"/>
    </source>
</evidence>
<evidence type="ECO:0000313" key="11">
    <source>
        <dbReference type="EMBL" id="QAY60814.1"/>
    </source>
</evidence>
<dbReference type="HAMAP" id="MF_00900">
    <property type="entry name" value="GTPase_HflX"/>
    <property type="match status" value="1"/>
</dbReference>
<feature type="binding site" evidence="7">
    <location>
        <begin position="405"/>
        <end position="408"/>
    </location>
    <ligand>
        <name>GTP</name>
        <dbReference type="ChEBI" id="CHEBI:37565"/>
    </ligand>
</feature>
<dbReference type="PRINTS" id="PR00326">
    <property type="entry name" value="GTP1OBG"/>
</dbReference>
<dbReference type="Gene3D" id="3.40.50.11060">
    <property type="entry name" value="GTPase HflX, N-terminal domain"/>
    <property type="match status" value="1"/>
</dbReference>
<dbReference type="InterPro" id="IPR025121">
    <property type="entry name" value="GTPase_HflX_N"/>
</dbReference>
<feature type="binding site" evidence="7">
    <location>
        <begin position="429"/>
        <end position="431"/>
    </location>
    <ligand>
        <name>GTP</name>
        <dbReference type="ChEBI" id="CHEBI:37565"/>
    </ligand>
</feature>
<keyword evidence="4 8" id="KW-0460">Magnesium</keyword>
<evidence type="ECO:0000256" key="1">
    <source>
        <dbReference type="ARBA" id="ARBA00022490"/>
    </source>
</evidence>
<sequence length="506" mass="54505">MPETRVDRMDETTPDPVDRVLARADAHSGVRVFGAAQALQDAGTAAGGDTDGEQWDREERAALRRVPGLSTELEDVTEVEYRQLRLENVVLVGVHLQGATEDAENSLRELAALAETAGAVVLDGMLQRRPHPDPATYVGRGKAQELRDVVAALGADTVIADTELAPSQRRALEDVVKVKVIDRTTVILDIFSQHAKSREGKAQVELAQLEYLLPRLRGWGDSMSRQAGGQVGAGGAGMGSRGPGETKIELDRRRIRTRMAQLRRQIKEFGPAREAKRAERKRNTVPSVAIAGYTNAGKSSLLNRLTSAGVLVENALFATLDATVRRSQASDGRVYTLTDTVGFVRNLPHQLVEAFRSTLEEVADADVILHVVDASHPDPAAQLATVRDVIGDVGGRDIPEIVVFNKADLIDDDARLLLRGLEPRALFVSSRTGAGIDELRAAVEAALPLPAAEVTALVPYDRGDLISAAHETGIILEQAHEEGGTFLHARVGAHLAAQLAPYLVSR</sequence>
<reference evidence="11 12" key="1">
    <citation type="submission" date="2019-01" db="EMBL/GenBank/DDBJ databases">
        <title>Genome sequencing of strain DFW100M-13.</title>
        <authorList>
            <person name="Heo J."/>
            <person name="Kim S.-J."/>
            <person name="Kim J.-S."/>
            <person name="Hong S.-B."/>
            <person name="Kwon S.-W."/>
        </authorList>
    </citation>
    <scope>NUCLEOTIDE SEQUENCE [LARGE SCALE GENOMIC DNA]</scope>
    <source>
        <strain evidence="11 12">DFW100M-13</strain>
    </source>
</reference>
<comment type="similarity">
    <text evidence="6">Belongs to the TRAFAC class OBG-HflX-like GTPase superfamily. HflX GTPase family.</text>
</comment>
<keyword evidence="3 6" id="KW-0547">Nucleotide-binding</keyword>
<feature type="binding site" evidence="8">
    <location>
        <position position="319"/>
    </location>
    <ligand>
        <name>Mg(2+)</name>
        <dbReference type="ChEBI" id="CHEBI:18420"/>
    </ligand>
</feature>
<evidence type="ECO:0000259" key="10">
    <source>
        <dbReference type="PROSITE" id="PS51705"/>
    </source>
</evidence>
<dbReference type="InterPro" id="IPR006073">
    <property type="entry name" value="GTP-bd"/>
</dbReference>
<evidence type="ECO:0000256" key="8">
    <source>
        <dbReference type="PIRSR" id="PIRSR006809-2"/>
    </source>
</evidence>
<comment type="function">
    <text evidence="6">GTPase that associates with the 50S ribosomal subunit and may have a role during protein synthesis or ribosome biogenesis.</text>
</comment>
<dbReference type="SUPFAM" id="SSF52540">
    <property type="entry name" value="P-loop containing nucleoside triphosphate hydrolases"/>
    <property type="match status" value="1"/>
</dbReference>
<comment type="cofactor">
    <cofactor evidence="8">
        <name>Mg(2+)</name>
        <dbReference type="ChEBI" id="CHEBI:18420"/>
    </cofactor>
</comment>
<dbReference type="GO" id="GO:0043022">
    <property type="term" value="F:ribosome binding"/>
    <property type="evidence" value="ECO:0007669"/>
    <property type="project" value="TreeGrafter"/>
</dbReference>
<organism evidence="11 12">
    <name type="scientific">Microbacterium protaetiae</name>
    <dbReference type="NCBI Taxonomy" id="2509458"/>
    <lineage>
        <taxon>Bacteria</taxon>
        <taxon>Bacillati</taxon>
        <taxon>Actinomycetota</taxon>
        <taxon>Actinomycetes</taxon>
        <taxon>Micrococcales</taxon>
        <taxon>Microbacteriaceae</taxon>
        <taxon>Microbacterium</taxon>
    </lineage>
</organism>
<dbReference type="InterPro" id="IPR030394">
    <property type="entry name" value="G_HFLX_dom"/>
</dbReference>
<dbReference type="NCBIfam" id="TIGR03156">
    <property type="entry name" value="GTP_HflX"/>
    <property type="match status" value="1"/>
</dbReference>
<dbReference type="Gene3D" id="6.10.250.2860">
    <property type="match status" value="1"/>
</dbReference>
<dbReference type="Gene3D" id="3.40.50.300">
    <property type="entry name" value="P-loop containing nucleotide triphosphate hydrolases"/>
    <property type="match status" value="1"/>
</dbReference>
<gene>
    <name evidence="6 11" type="primary">hflX</name>
    <name evidence="11" type="ORF">ET475_12995</name>
</gene>
<dbReference type="InterPro" id="IPR016496">
    <property type="entry name" value="GTPase_HflX"/>
</dbReference>
<feature type="binding site" evidence="8">
    <location>
        <position position="299"/>
    </location>
    <ligand>
        <name>Mg(2+)</name>
        <dbReference type="ChEBI" id="CHEBI:18420"/>
    </ligand>
</feature>
<dbReference type="PANTHER" id="PTHR10229">
    <property type="entry name" value="GTP-BINDING PROTEIN HFLX"/>
    <property type="match status" value="1"/>
</dbReference>
<keyword evidence="5 6" id="KW-0342">GTP-binding</keyword>
<dbReference type="KEGG" id="mprt:ET475_12995"/>
<feature type="compositionally biased region" description="Gly residues" evidence="9">
    <location>
        <begin position="229"/>
        <end position="242"/>
    </location>
</feature>
<dbReference type="GO" id="GO:0005737">
    <property type="term" value="C:cytoplasm"/>
    <property type="evidence" value="ECO:0007669"/>
    <property type="project" value="UniProtKB-SubCell"/>
</dbReference>
<dbReference type="GO" id="GO:0005525">
    <property type="term" value="F:GTP binding"/>
    <property type="evidence" value="ECO:0007669"/>
    <property type="project" value="UniProtKB-UniRule"/>
</dbReference>
<keyword evidence="2 8" id="KW-0479">Metal-binding</keyword>
<evidence type="ECO:0000256" key="3">
    <source>
        <dbReference type="ARBA" id="ARBA00022741"/>
    </source>
</evidence>
<protein>
    <recommendedName>
        <fullName evidence="6">GTPase HflX</fullName>
    </recommendedName>
    <alternativeName>
        <fullName evidence="6">GTP-binding protein HflX</fullName>
    </alternativeName>
</protein>
<feature type="domain" description="Hflx-type G" evidence="10">
    <location>
        <begin position="286"/>
        <end position="451"/>
    </location>
</feature>
<evidence type="ECO:0000256" key="4">
    <source>
        <dbReference type="ARBA" id="ARBA00022842"/>
    </source>
</evidence>
<dbReference type="EMBL" id="CP035494">
    <property type="protein sequence ID" value="QAY60814.1"/>
    <property type="molecule type" value="Genomic_DNA"/>
</dbReference>
<dbReference type="PIRSF" id="PIRSF006809">
    <property type="entry name" value="GTP-binding_hflX_prd"/>
    <property type="match status" value="1"/>
</dbReference>
<evidence type="ECO:0000313" key="12">
    <source>
        <dbReference type="Proteomes" id="UP000293995"/>
    </source>
</evidence>
<evidence type="ECO:0000256" key="9">
    <source>
        <dbReference type="SAM" id="MobiDB-lite"/>
    </source>
</evidence>
<evidence type="ECO:0000256" key="5">
    <source>
        <dbReference type="ARBA" id="ARBA00023134"/>
    </source>
</evidence>
<keyword evidence="12" id="KW-1185">Reference proteome</keyword>
<proteinExistence type="inferred from homology"/>
<dbReference type="FunFam" id="3.40.50.11060:FF:000001">
    <property type="entry name" value="GTPase HflX"/>
    <property type="match status" value="1"/>
</dbReference>
<name>A0A4P6EF02_9MICO</name>
<evidence type="ECO:0000256" key="2">
    <source>
        <dbReference type="ARBA" id="ARBA00022723"/>
    </source>
</evidence>